<organism evidence="1 2">
    <name type="scientific">Rhodonellum ikkaensis</name>
    <dbReference type="NCBI Taxonomy" id="336829"/>
    <lineage>
        <taxon>Bacteria</taxon>
        <taxon>Pseudomonadati</taxon>
        <taxon>Bacteroidota</taxon>
        <taxon>Cytophagia</taxon>
        <taxon>Cytophagales</taxon>
        <taxon>Cytophagaceae</taxon>
        <taxon>Rhodonellum</taxon>
    </lineage>
</organism>
<gene>
    <name evidence="1" type="ORF">SAMN05444412_1371</name>
</gene>
<feature type="non-terminal residue" evidence="1">
    <location>
        <position position="56"/>
    </location>
</feature>
<accession>A0A1H3U8U1</accession>
<name>A0A1H3U8U1_9BACT</name>
<protein>
    <submittedName>
        <fullName evidence="1">Uncharacterized protein</fullName>
    </submittedName>
</protein>
<dbReference type="EMBL" id="FNQC01000037">
    <property type="protein sequence ID" value="SDZ58834.1"/>
    <property type="molecule type" value="Genomic_DNA"/>
</dbReference>
<reference evidence="1 2" key="1">
    <citation type="submission" date="2016-10" db="EMBL/GenBank/DDBJ databases">
        <authorList>
            <person name="Varghese N."/>
            <person name="Submissions S."/>
        </authorList>
    </citation>
    <scope>NUCLEOTIDE SEQUENCE [LARGE SCALE GENOMIC DNA]</scope>
    <source>
        <strain evidence="1 2">DSM 17997</strain>
    </source>
</reference>
<sequence>MKIIYIPDSENTDLTKCYQLTNGQNEDIGTVEGFGNKYGELVSVVKIFHPNYQRNG</sequence>
<proteinExistence type="predicted"/>
<evidence type="ECO:0000313" key="1">
    <source>
        <dbReference type="EMBL" id="SDZ58834.1"/>
    </source>
</evidence>
<dbReference type="Proteomes" id="UP000199663">
    <property type="component" value="Unassembled WGS sequence"/>
</dbReference>
<evidence type="ECO:0000313" key="2">
    <source>
        <dbReference type="Proteomes" id="UP000199663"/>
    </source>
</evidence>
<comment type="caution">
    <text evidence="1">The sequence shown here is derived from an EMBL/GenBank/DDBJ whole genome shotgun (WGS) entry which is preliminary data.</text>
</comment>
<keyword evidence="2" id="KW-1185">Reference proteome</keyword>